<gene>
    <name evidence="8" type="ORF">CfE428DRAFT_1056</name>
</gene>
<feature type="region of interest" description="Disordered" evidence="5">
    <location>
        <begin position="411"/>
        <end position="431"/>
    </location>
</feature>
<protein>
    <submittedName>
        <fullName evidence="8">Sulfatase</fullName>
    </submittedName>
</protein>
<dbReference type="Proteomes" id="UP000005824">
    <property type="component" value="Unassembled WGS sequence"/>
</dbReference>
<feature type="compositionally biased region" description="Basic and acidic residues" evidence="5">
    <location>
        <begin position="419"/>
        <end position="431"/>
    </location>
</feature>
<feature type="domain" description="Sulfatase N-terminal" evidence="7">
    <location>
        <begin position="29"/>
        <end position="324"/>
    </location>
</feature>
<proteinExistence type="inferred from homology"/>
<dbReference type="GO" id="GO:0046872">
    <property type="term" value="F:metal ion binding"/>
    <property type="evidence" value="ECO:0007669"/>
    <property type="project" value="UniProtKB-KW"/>
</dbReference>
<keyword evidence="3" id="KW-0378">Hydrolase</keyword>
<keyword evidence="4" id="KW-0106">Calcium</keyword>
<dbReference type="GO" id="GO:0004065">
    <property type="term" value="F:arylsulfatase activity"/>
    <property type="evidence" value="ECO:0007669"/>
    <property type="project" value="TreeGrafter"/>
</dbReference>
<evidence type="ECO:0000256" key="5">
    <source>
        <dbReference type="SAM" id="MobiDB-lite"/>
    </source>
</evidence>
<dbReference type="InterPro" id="IPR017850">
    <property type="entry name" value="Alkaline_phosphatase_core_sf"/>
</dbReference>
<evidence type="ECO:0000256" key="4">
    <source>
        <dbReference type="ARBA" id="ARBA00022837"/>
    </source>
</evidence>
<dbReference type="InParanoid" id="B4CWL8"/>
<accession>B4CWL8</accession>
<evidence type="ECO:0000313" key="8">
    <source>
        <dbReference type="EMBL" id="EDY21810.1"/>
    </source>
</evidence>
<dbReference type="Pfam" id="PF00884">
    <property type="entry name" value="Sulfatase"/>
    <property type="match status" value="1"/>
</dbReference>
<reference evidence="8 9" key="1">
    <citation type="journal article" date="2011" name="J. Bacteriol.">
        <title>Genome sequence of Chthoniobacter flavus Ellin428, an aerobic heterotrophic soil bacterium.</title>
        <authorList>
            <person name="Kant R."/>
            <person name="van Passel M.W."/>
            <person name="Palva A."/>
            <person name="Lucas S."/>
            <person name="Lapidus A."/>
            <person name="Glavina Del Rio T."/>
            <person name="Dalin E."/>
            <person name="Tice H."/>
            <person name="Bruce D."/>
            <person name="Goodwin L."/>
            <person name="Pitluck S."/>
            <person name="Larimer F.W."/>
            <person name="Land M.L."/>
            <person name="Hauser L."/>
            <person name="Sangwan P."/>
            <person name="de Vos W.M."/>
            <person name="Janssen P.H."/>
            <person name="Smidt H."/>
        </authorList>
    </citation>
    <scope>NUCLEOTIDE SEQUENCE [LARGE SCALE GENOMIC DNA]</scope>
    <source>
        <strain evidence="8 9">Ellin428</strain>
    </source>
</reference>
<dbReference type="STRING" id="497964.CfE428DRAFT_1056"/>
<dbReference type="AlphaFoldDB" id="B4CWL8"/>
<evidence type="ECO:0000259" key="7">
    <source>
        <dbReference type="Pfam" id="PF00884"/>
    </source>
</evidence>
<dbReference type="Gene3D" id="3.40.720.10">
    <property type="entry name" value="Alkaline Phosphatase, subunit A"/>
    <property type="match status" value="1"/>
</dbReference>
<name>B4CWL8_9BACT</name>
<evidence type="ECO:0000256" key="2">
    <source>
        <dbReference type="ARBA" id="ARBA00022723"/>
    </source>
</evidence>
<dbReference type="EMBL" id="ABVL01000002">
    <property type="protein sequence ID" value="EDY21810.1"/>
    <property type="molecule type" value="Genomic_DNA"/>
</dbReference>
<keyword evidence="9" id="KW-1185">Reference proteome</keyword>
<dbReference type="InterPro" id="IPR000917">
    <property type="entry name" value="Sulfatase_N"/>
</dbReference>
<evidence type="ECO:0000256" key="3">
    <source>
        <dbReference type="ARBA" id="ARBA00022801"/>
    </source>
</evidence>
<dbReference type="PANTHER" id="PTHR42693:SF53">
    <property type="entry name" value="ENDO-4-O-SULFATASE"/>
    <property type="match status" value="1"/>
</dbReference>
<comment type="similarity">
    <text evidence="1">Belongs to the sulfatase family.</text>
</comment>
<keyword evidence="2" id="KW-0479">Metal-binding</keyword>
<dbReference type="InterPro" id="IPR024607">
    <property type="entry name" value="Sulfatase_CS"/>
</dbReference>
<evidence type="ECO:0000256" key="1">
    <source>
        <dbReference type="ARBA" id="ARBA00008779"/>
    </source>
</evidence>
<evidence type="ECO:0000256" key="6">
    <source>
        <dbReference type="SAM" id="SignalP"/>
    </source>
</evidence>
<keyword evidence="6" id="KW-0732">Signal</keyword>
<dbReference type="InterPro" id="IPR050738">
    <property type="entry name" value="Sulfatase"/>
</dbReference>
<evidence type="ECO:0000313" key="9">
    <source>
        <dbReference type="Proteomes" id="UP000005824"/>
    </source>
</evidence>
<organism evidence="8 9">
    <name type="scientific">Chthoniobacter flavus Ellin428</name>
    <dbReference type="NCBI Taxonomy" id="497964"/>
    <lineage>
        <taxon>Bacteria</taxon>
        <taxon>Pseudomonadati</taxon>
        <taxon>Verrucomicrobiota</taxon>
        <taxon>Spartobacteria</taxon>
        <taxon>Chthoniobacterales</taxon>
        <taxon>Chthoniobacteraceae</taxon>
        <taxon>Chthoniobacter</taxon>
    </lineage>
</organism>
<dbReference type="PROSITE" id="PS00523">
    <property type="entry name" value="SULFATASE_1"/>
    <property type="match status" value="1"/>
</dbReference>
<sequence precursor="true">MDVKALLSALLLAALFIFASPLRSAETKPNIVFILADDLGIDGVSCYGADRHKTPHIDQLAASGTRFETCYAAPLCGPSRCLLMTGRYAFRTGGLTNGSWRRNGPGARSANEWSIAKVLKQAGYATGQSGKWRQVGETPHDWGFDEYCTDPLAGGYYWKDSYEKNGQIISAPGSYNPDIIQAFSIDFITRHKDEPFFLYYAMHFVHKPTLHTPDSSPGKLDGPGCYDDNIAYMDKQVGEVVAALEKLGLREKTLVIFSGDNGTARGYPSPVHGRMLDGFKGTMLEGGSRVPYIANWPGVTPAGKVSQDIVSFADQLPTFAELGGAPLPKGVKIDGVSLAAQLRGQPGQPRAYAYVQLGKHWFVREPGWKMTETGALFDMSDAPFAEKMVTVPTDTEASTAARGRLAAVLQELSPSAGKQDARGEKMEAKGE</sequence>
<dbReference type="SUPFAM" id="SSF53649">
    <property type="entry name" value="Alkaline phosphatase-like"/>
    <property type="match status" value="1"/>
</dbReference>
<dbReference type="eggNOG" id="COG3119">
    <property type="taxonomic scope" value="Bacteria"/>
</dbReference>
<dbReference type="PANTHER" id="PTHR42693">
    <property type="entry name" value="ARYLSULFATASE FAMILY MEMBER"/>
    <property type="match status" value="1"/>
</dbReference>
<feature type="chain" id="PRO_5002800239" evidence="6">
    <location>
        <begin position="26"/>
        <end position="431"/>
    </location>
</feature>
<comment type="caution">
    <text evidence="8">The sequence shown here is derived from an EMBL/GenBank/DDBJ whole genome shotgun (WGS) entry which is preliminary data.</text>
</comment>
<feature type="signal peptide" evidence="6">
    <location>
        <begin position="1"/>
        <end position="25"/>
    </location>
</feature>